<dbReference type="GO" id="GO:0008137">
    <property type="term" value="F:NADH dehydrogenase (ubiquinone) activity"/>
    <property type="evidence" value="ECO:0007669"/>
    <property type="project" value="InterPro"/>
</dbReference>
<dbReference type="Pfam" id="PF00329">
    <property type="entry name" value="Complex1_30kDa"/>
    <property type="match status" value="1"/>
</dbReference>
<dbReference type="InterPro" id="IPR012179">
    <property type="entry name" value="NiFe-hyd_3_EchD"/>
</dbReference>
<accession>A0A0E3Q3Z2</accession>
<dbReference type="HOGENOM" id="CLU_145298_1_0_2"/>
<dbReference type="InterPro" id="IPR037232">
    <property type="entry name" value="NADH_quin_OxRdtase_su_C/D-like"/>
</dbReference>
<protein>
    <submittedName>
        <fullName evidence="2">Energy-conserving hydrogenase (Ferredoxin), subunit D</fullName>
    </submittedName>
</protein>
<keyword evidence="3" id="KW-1185">Reference proteome</keyword>
<dbReference type="InterPro" id="IPR001268">
    <property type="entry name" value="NADH_UbQ_OxRdtase_30kDa_su"/>
</dbReference>
<dbReference type="PIRSF" id="PIRSF036585">
    <property type="entry name" value="EchD"/>
    <property type="match status" value="1"/>
</dbReference>
<sequence>MLDNVIPNITEIKSMPEVLKAVEGLKSDGYRYVTMICLKANEGHELIYIFEKDDKLKHLRYFVKPGEKPKSVSGIYLCALLIENEYQDLFGLTFEGLAIDYKGHLYLTPNSPKTPLA</sequence>
<evidence type="ECO:0000259" key="1">
    <source>
        <dbReference type="Pfam" id="PF00329"/>
    </source>
</evidence>
<dbReference type="EMBL" id="CP009520">
    <property type="protein sequence ID" value="AKB43203.1"/>
    <property type="molecule type" value="Genomic_DNA"/>
</dbReference>
<evidence type="ECO:0000313" key="3">
    <source>
        <dbReference type="Proteomes" id="UP000033096"/>
    </source>
</evidence>
<dbReference type="PATRIC" id="fig|1434123.4.peg.1089"/>
<dbReference type="SUPFAM" id="SSF143243">
    <property type="entry name" value="Nqo5-like"/>
    <property type="match status" value="1"/>
</dbReference>
<dbReference type="STRING" id="1434123.MSVAZ_0934"/>
<dbReference type="AlphaFoldDB" id="A0A0E3Q3Z2"/>
<dbReference type="Proteomes" id="UP000033096">
    <property type="component" value="Chromosome"/>
</dbReference>
<dbReference type="Gene3D" id="3.30.460.80">
    <property type="entry name" value="NADH:ubiquinone oxidoreductase, 30kDa subunit"/>
    <property type="match status" value="1"/>
</dbReference>
<proteinExistence type="predicted"/>
<evidence type="ECO:0000313" key="2">
    <source>
        <dbReference type="EMBL" id="AKB43203.1"/>
    </source>
</evidence>
<dbReference type="GeneID" id="24809332"/>
<feature type="domain" description="NADH:ubiquinone oxidoreductase 30kDa subunit" evidence="1">
    <location>
        <begin position="18"/>
        <end position="97"/>
    </location>
</feature>
<gene>
    <name evidence="2" type="ORF">MSVAZ_0934</name>
</gene>
<dbReference type="RefSeq" id="WP_232316220.1">
    <property type="nucleotide sequence ID" value="NZ_CP009520.1"/>
</dbReference>
<organism evidence="2 3">
    <name type="scientific">Methanosarcina vacuolata Z-761</name>
    <dbReference type="NCBI Taxonomy" id="1434123"/>
    <lineage>
        <taxon>Archaea</taxon>
        <taxon>Methanobacteriati</taxon>
        <taxon>Methanobacteriota</taxon>
        <taxon>Stenosarchaea group</taxon>
        <taxon>Methanomicrobia</taxon>
        <taxon>Methanosarcinales</taxon>
        <taxon>Methanosarcinaceae</taxon>
        <taxon>Methanosarcina</taxon>
    </lineage>
</organism>
<reference evidence="2 3" key="1">
    <citation type="submission" date="2014-07" db="EMBL/GenBank/DDBJ databases">
        <title>Methanogenic archaea and the global carbon cycle.</title>
        <authorList>
            <person name="Henriksen J.R."/>
            <person name="Luke J."/>
            <person name="Reinhart S."/>
            <person name="Benedict M.N."/>
            <person name="Youngblut N.D."/>
            <person name="Metcalf M.E."/>
            <person name="Whitaker R.J."/>
            <person name="Metcalf W.W."/>
        </authorList>
    </citation>
    <scope>NUCLEOTIDE SEQUENCE [LARGE SCALE GENOMIC DNA]</scope>
    <source>
        <strain evidence="2 3">Z-761</strain>
    </source>
</reference>
<dbReference type="KEGG" id="mvc:MSVAZ_0934"/>
<name>A0A0E3Q3Z2_9EURY</name>